<comment type="caution">
    <text evidence="4">The sequence shown here is derived from an EMBL/GenBank/DDBJ whole genome shotgun (WGS) entry which is preliminary data.</text>
</comment>
<dbReference type="CDD" id="cd04301">
    <property type="entry name" value="NAT_SF"/>
    <property type="match status" value="1"/>
</dbReference>
<dbReference type="Gene3D" id="3.40.630.30">
    <property type="match status" value="1"/>
</dbReference>
<evidence type="ECO:0000313" key="5">
    <source>
        <dbReference type="Proteomes" id="UP000239366"/>
    </source>
</evidence>
<dbReference type="Pfam" id="PF00583">
    <property type="entry name" value="Acetyltransf_1"/>
    <property type="match status" value="1"/>
</dbReference>
<dbReference type="SUPFAM" id="SSF55729">
    <property type="entry name" value="Acyl-CoA N-acyltransferases (Nat)"/>
    <property type="match status" value="1"/>
</dbReference>
<evidence type="ECO:0000256" key="2">
    <source>
        <dbReference type="ARBA" id="ARBA00023315"/>
    </source>
</evidence>
<dbReference type="PANTHER" id="PTHR43877:SF2">
    <property type="entry name" value="AMINOALKYLPHOSPHONATE N-ACETYLTRANSFERASE-RELATED"/>
    <property type="match status" value="1"/>
</dbReference>
<organism evidence="4 5">
    <name type="scientific">Aureicoccus marinus</name>
    <dbReference type="NCBI Taxonomy" id="754435"/>
    <lineage>
        <taxon>Bacteria</taxon>
        <taxon>Pseudomonadati</taxon>
        <taxon>Bacteroidota</taxon>
        <taxon>Flavobacteriia</taxon>
        <taxon>Flavobacteriales</taxon>
        <taxon>Flavobacteriaceae</taxon>
        <taxon>Aureicoccus</taxon>
    </lineage>
</organism>
<name>A0A2S7T6T0_9FLAO</name>
<dbReference type="GO" id="GO:0016747">
    <property type="term" value="F:acyltransferase activity, transferring groups other than amino-acyl groups"/>
    <property type="evidence" value="ECO:0007669"/>
    <property type="project" value="InterPro"/>
</dbReference>
<dbReference type="RefSeq" id="WP_105001271.1">
    <property type="nucleotide sequence ID" value="NZ_MQVX01000001.1"/>
</dbReference>
<protein>
    <submittedName>
        <fullName evidence="4">GNAT family N-acetyltransferase</fullName>
    </submittedName>
</protein>
<proteinExistence type="predicted"/>
<accession>A0A2S7T6T0</accession>
<sequence>MRTALNDVKIRRAKKEDLPVLLEFEQGIIRDERPFDPTIAPDPIHYYPLDELIYSQDACVLVAEVNEQLVASGMARRWKSRAYLDHSEHGFLGFMYTRPSHRGQGINKLLVDELVQWCRSQQLFEVRLTVYSGNQSAVRAYEKAGFTSHIIEMRLPRNESEK</sequence>
<dbReference type="PANTHER" id="PTHR43877">
    <property type="entry name" value="AMINOALKYLPHOSPHONATE N-ACETYLTRANSFERASE-RELATED-RELATED"/>
    <property type="match status" value="1"/>
</dbReference>
<keyword evidence="1 4" id="KW-0808">Transferase</keyword>
<evidence type="ECO:0000313" key="4">
    <source>
        <dbReference type="EMBL" id="PQJ15620.1"/>
    </source>
</evidence>
<evidence type="ECO:0000256" key="1">
    <source>
        <dbReference type="ARBA" id="ARBA00022679"/>
    </source>
</evidence>
<keyword evidence="2" id="KW-0012">Acyltransferase</keyword>
<gene>
    <name evidence="4" type="ORF">BST99_07665</name>
</gene>
<dbReference type="InterPro" id="IPR016181">
    <property type="entry name" value="Acyl_CoA_acyltransferase"/>
</dbReference>
<reference evidence="5" key="1">
    <citation type="submission" date="2016-11" db="EMBL/GenBank/DDBJ databases">
        <title>Trade-off between light-utilization and light-protection in marine flavobacteria.</title>
        <authorList>
            <person name="Kumagai Y."/>
            <person name="Yoshizawa S."/>
            <person name="Kogure K."/>
        </authorList>
    </citation>
    <scope>NUCLEOTIDE SEQUENCE [LARGE SCALE GENOMIC DNA]</scope>
    <source>
        <strain evidence="5">SG-18</strain>
    </source>
</reference>
<dbReference type="AlphaFoldDB" id="A0A2S7T6T0"/>
<dbReference type="OrthoDB" id="1450704at2"/>
<dbReference type="Proteomes" id="UP000239366">
    <property type="component" value="Unassembled WGS sequence"/>
</dbReference>
<evidence type="ECO:0000259" key="3">
    <source>
        <dbReference type="PROSITE" id="PS51186"/>
    </source>
</evidence>
<feature type="domain" description="N-acetyltransferase" evidence="3">
    <location>
        <begin position="8"/>
        <end position="162"/>
    </location>
</feature>
<dbReference type="PROSITE" id="PS51186">
    <property type="entry name" value="GNAT"/>
    <property type="match status" value="1"/>
</dbReference>
<keyword evidence="5" id="KW-1185">Reference proteome</keyword>
<dbReference type="InterPro" id="IPR000182">
    <property type="entry name" value="GNAT_dom"/>
</dbReference>
<dbReference type="InterPro" id="IPR050832">
    <property type="entry name" value="Bact_Acetyltransf"/>
</dbReference>
<dbReference type="EMBL" id="MQVX01000001">
    <property type="protein sequence ID" value="PQJ15620.1"/>
    <property type="molecule type" value="Genomic_DNA"/>
</dbReference>